<sequence length="202" mass="22028">MLSIDPATLTQKENYKLLTGSVIPRPIAFVTTLSSDQVLNGAPFSYFNIVAADPPMLSVSVQRTEGNLKDTARNIIESKQFVVHIVDQQNVASINQTAARLAPDQSEIDATQLTPVASSKIAVPGIQEAKIRFECVLEKVIELGDESGPTCDLIIGKIVQYHIQEDIYDHGRIDPRKLAAVSRLAGANYAKIGELFAIERPT</sequence>
<dbReference type="SMART" id="SM00903">
    <property type="entry name" value="Flavin_Reduct"/>
    <property type="match status" value="1"/>
</dbReference>
<dbReference type="Pfam" id="PF01613">
    <property type="entry name" value="Flavin_Reduct"/>
    <property type="match status" value="1"/>
</dbReference>
<feature type="domain" description="Flavin reductase like" evidence="5">
    <location>
        <begin position="20"/>
        <end position="176"/>
    </location>
</feature>
<comment type="similarity">
    <text evidence="4">Belongs to the flavoredoxin family.</text>
</comment>
<keyword evidence="2" id="KW-0285">Flavoprotein</keyword>
<evidence type="ECO:0000313" key="7">
    <source>
        <dbReference type="Proteomes" id="UP000823201"/>
    </source>
</evidence>
<dbReference type="InterPro" id="IPR012349">
    <property type="entry name" value="Split_barrel_FMN-bd"/>
</dbReference>
<protein>
    <submittedName>
        <fullName evidence="6">Flavin reductase (DIM6/NTAB) family NADH-FMN oxidoreductase RutF</fullName>
    </submittedName>
</protein>
<organism evidence="6 7">
    <name type="scientific">Sporolactobacillus spathodeae</name>
    <dbReference type="NCBI Taxonomy" id="1465502"/>
    <lineage>
        <taxon>Bacteria</taxon>
        <taxon>Bacillati</taxon>
        <taxon>Bacillota</taxon>
        <taxon>Bacilli</taxon>
        <taxon>Bacillales</taxon>
        <taxon>Sporolactobacillaceae</taxon>
        <taxon>Sporolactobacillus</taxon>
    </lineage>
</organism>
<dbReference type="InterPro" id="IPR002563">
    <property type="entry name" value="Flavin_Rdtase-like_dom"/>
</dbReference>
<evidence type="ECO:0000313" key="6">
    <source>
        <dbReference type="EMBL" id="MBM7657724.1"/>
    </source>
</evidence>
<accession>A0ABS2Q7G3</accession>
<reference evidence="6 7" key="1">
    <citation type="submission" date="2021-01" db="EMBL/GenBank/DDBJ databases">
        <title>Genomic Encyclopedia of Type Strains, Phase IV (KMG-IV): sequencing the most valuable type-strain genomes for metagenomic binning, comparative biology and taxonomic classification.</title>
        <authorList>
            <person name="Goeker M."/>
        </authorList>
    </citation>
    <scope>NUCLEOTIDE SEQUENCE [LARGE SCALE GENOMIC DNA]</scope>
    <source>
        <strain evidence="6 7">DSM 100968</strain>
    </source>
</reference>
<gene>
    <name evidence="6" type="ORF">JOC27_001174</name>
</gene>
<dbReference type="Proteomes" id="UP000823201">
    <property type="component" value="Unassembled WGS sequence"/>
</dbReference>
<comment type="caution">
    <text evidence="6">The sequence shown here is derived from an EMBL/GenBank/DDBJ whole genome shotgun (WGS) entry which is preliminary data.</text>
</comment>
<evidence type="ECO:0000256" key="3">
    <source>
        <dbReference type="ARBA" id="ARBA00022643"/>
    </source>
</evidence>
<dbReference type="RefSeq" id="WP_205006059.1">
    <property type="nucleotide sequence ID" value="NZ_CBCRXA010000006.1"/>
</dbReference>
<keyword evidence="7" id="KW-1185">Reference proteome</keyword>
<evidence type="ECO:0000256" key="4">
    <source>
        <dbReference type="ARBA" id="ARBA00038054"/>
    </source>
</evidence>
<comment type="cofactor">
    <cofactor evidence="1">
        <name>FMN</name>
        <dbReference type="ChEBI" id="CHEBI:58210"/>
    </cofactor>
</comment>
<name>A0ABS2Q7G3_9BACL</name>
<dbReference type="SUPFAM" id="SSF50475">
    <property type="entry name" value="FMN-binding split barrel"/>
    <property type="match status" value="1"/>
</dbReference>
<dbReference type="Gene3D" id="2.30.110.10">
    <property type="entry name" value="Electron Transport, Fmn-binding Protein, Chain A"/>
    <property type="match status" value="1"/>
</dbReference>
<evidence type="ECO:0000256" key="2">
    <source>
        <dbReference type="ARBA" id="ARBA00022630"/>
    </source>
</evidence>
<dbReference type="EMBL" id="JAFBEV010000008">
    <property type="protein sequence ID" value="MBM7657724.1"/>
    <property type="molecule type" value="Genomic_DNA"/>
</dbReference>
<dbReference type="PANTHER" id="PTHR33798:SF5">
    <property type="entry name" value="FLAVIN REDUCTASE LIKE DOMAIN-CONTAINING PROTEIN"/>
    <property type="match status" value="1"/>
</dbReference>
<evidence type="ECO:0000259" key="5">
    <source>
        <dbReference type="SMART" id="SM00903"/>
    </source>
</evidence>
<dbReference type="PANTHER" id="PTHR33798">
    <property type="entry name" value="FLAVOPROTEIN OXYGENASE"/>
    <property type="match status" value="1"/>
</dbReference>
<proteinExistence type="inferred from homology"/>
<keyword evidence="3" id="KW-0288">FMN</keyword>
<evidence type="ECO:0000256" key="1">
    <source>
        <dbReference type="ARBA" id="ARBA00001917"/>
    </source>
</evidence>